<organism evidence="3">
    <name type="scientific">Streptomyces sp. R33</name>
    <dbReference type="NCBI Taxonomy" id="3238629"/>
    <lineage>
        <taxon>Bacteria</taxon>
        <taxon>Bacillati</taxon>
        <taxon>Actinomycetota</taxon>
        <taxon>Actinomycetes</taxon>
        <taxon>Kitasatosporales</taxon>
        <taxon>Streptomycetaceae</taxon>
        <taxon>Streptomyces</taxon>
    </lineage>
</organism>
<dbReference type="RefSeq" id="WP_053787363.1">
    <property type="nucleotide sequence ID" value="NZ_CP165727.1"/>
</dbReference>
<name>A0AB39YF18_9ACTN</name>
<proteinExistence type="predicted"/>
<dbReference type="Pfam" id="PF02585">
    <property type="entry name" value="PIG-L"/>
    <property type="match status" value="1"/>
</dbReference>
<dbReference type="InterPro" id="IPR003737">
    <property type="entry name" value="GlcNAc_PI_deacetylase-related"/>
</dbReference>
<dbReference type="GO" id="GO:0016137">
    <property type="term" value="P:glycoside metabolic process"/>
    <property type="evidence" value="ECO:0007669"/>
    <property type="project" value="UniProtKB-ARBA"/>
</dbReference>
<keyword evidence="1" id="KW-0862">Zinc</keyword>
<evidence type="ECO:0000313" key="3">
    <source>
        <dbReference type="EMBL" id="XDV68066.1"/>
    </source>
</evidence>
<evidence type="ECO:0000256" key="2">
    <source>
        <dbReference type="SAM" id="SignalP"/>
    </source>
</evidence>
<evidence type="ECO:0000256" key="1">
    <source>
        <dbReference type="ARBA" id="ARBA00022833"/>
    </source>
</evidence>
<dbReference type="InterPro" id="IPR024078">
    <property type="entry name" value="LmbE-like_dom_sf"/>
</dbReference>
<dbReference type="EMBL" id="CP165727">
    <property type="protein sequence ID" value="XDV68066.1"/>
    <property type="molecule type" value="Genomic_DNA"/>
</dbReference>
<dbReference type="GO" id="GO:0016787">
    <property type="term" value="F:hydrolase activity"/>
    <property type="evidence" value="ECO:0007669"/>
    <property type="project" value="UniProtKB-KW"/>
</dbReference>
<feature type="chain" id="PRO_5044340249" evidence="2">
    <location>
        <begin position="36"/>
        <end position="295"/>
    </location>
</feature>
<keyword evidence="3" id="KW-0378">Hydrolase</keyword>
<dbReference type="AlphaFoldDB" id="A0AB39YF18"/>
<feature type="signal peptide" evidence="2">
    <location>
        <begin position="1"/>
        <end position="35"/>
    </location>
</feature>
<reference evidence="3" key="1">
    <citation type="submission" date="2024-08" db="EMBL/GenBank/DDBJ databases">
        <authorList>
            <person name="Yu S.T."/>
        </authorList>
    </citation>
    <scope>NUCLEOTIDE SEQUENCE</scope>
    <source>
        <strain evidence="3">R33</strain>
    </source>
</reference>
<dbReference type="InterPro" id="IPR006311">
    <property type="entry name" value="TAT_signal"/>
</dbReference>
<accession>A0AB39YF18</accession>
<dbReference type="SUPFAM" id="SSF102588">
    <property type="entry name" value="LmbE-like"/>
    <property type="match status" value="1"/>
</dbReference>
<keyword evidence="2" id="KW-0732">Signal</keyword>
<dbReference type="Gene3D" id="3.40.50.10320">
    <property type="entry name" value="LmbE-like"/>
    <property type="match status" value="1"/>
</dbReference>
<protein>
    <submittedName>
        <fullName evidence="3">PIG-L deacetylase family protein</fullName>
        <ecNumber evidence="3">3.5.1.-</ecNumber>
    </submittedName>
</protein>
<sequence>MPAHEHRITSAVLSRRRVLAAGALTAAAVAQNAFAPSKASAAAPPAIFYSPHQDDEAIGMAGSILEHKAAGRPVYLVLVSRGENDQLARLMNVGDCGLKGKCAAPGHWHDLKWPTDGASMIVPARTAEFTASAKALGVDKVINFNLADSAHGDATYGKFVDAVTSKVRSLAKKYPGASHKFSAGWLDVTATHKACSDAAYRLMNDGTISDVRFNHIYAYDRPYGERADGASHVLQIPASHMTRKKNSIYCYNTWDPDRNLYALGYHSAYEKLEAAHGDPREFVYTLPSGYRPGKM</sequence>
<gene>
    <name evidence="3" type="ORF">AB5J51_36630</name>
</gene>
<dbReference type="PROSITE" id="PS51318">
    <property type="entry name" value="TAT"/>
    <property type="match status" value="1"/>
</dbReference>
<dbReference type="EC" id="3.5.1.-" evidence="3"/>